<keyword evidence="3" id="KW-1185">Reference proteome</keyword>
<protein>
    <submittedName>
        <fullName evidence="2">Uncharacterized protein</fullName>
    </submittedName>
</protein>
<dbReference type="Proteomes" id="UP000024635">
    <property type="component" value="Unassembled WGS sequence"/>
</dbReference>
<evidence type="ECO:0000313" key="3">
    <source>
        <dbReference type="Proteomes" id="UP000024635"/>
    </source>
</evidence>
<feature type="transmembrane region" description="Helical" evidence="1">
    <location>
        <begin position="31"/>
        <end position="59"/>
    </location>
</feature>
<keyword evidence="1" id="KW-1133">Transmembrane helix</keyword>
<dbReference type="AlphaFoldDB" id="A0A016UYC0"/>
<evidence type="ECO:0000313" key="2">
    <source>
        <dbReference type="EMBL" id="EYC20160.1"/>
    </source>
</evidence>
<evidence type="ECO:0000256" key="1">
    <source>
        <dbReference type="SAM" id="Phobius"/>
    </source>
</evidence>
<proteinExistence type="predicted"/>
<feature type="transmembrane region" description="Helical" evidence="1">
    <location>
        <begin position="118"/>
        <end position="139"/>
    </location>
</feature>
<keyword evidence="1" id="KW-0812">Transmembrane</keyword>
<organism evidence="2 3">
    <name type="scientific">Ancylostoma ceylanicum</name>
    <dbReference type="NCBI Taxonomy" id="53326"/>
    <lineage>
        <taxon>Eukaryota</taxon>
        <taxon>Metazoa</taxon>
        <taxon>Ecdysozoa</taxon>
        <taxon>Nematoda</taxon>
        <taxon>Chromadorea</taxon>
        <taxon>Rhabditida</taxon>
        <taxon>Rhabditina</taxon>
        <taxon>Rhabditomorpha</taxon>
        <taxon>Strongyloidea</taxon>
        <taxon>Ancylostomatidae</taxon>
        <taxon>Ancylostomatinae</taxon>
        <taxon>Ancylostoma</taxon>
    </lineage>
</organism>
<feature type="transmembrane region" description="Helical" evidence="1">
    <location>
        <begin position="171"/>
        <end position="191"/>
    </location>
</feature>
<dbReference type="OrthoDB" id="5867138at2759"/>
<name>A0A016UYC0_9BILA</name>
<comment type="caution">
    <text evidence="2">The sequence shown here is derived from an EMBL/GenBank/DDBJ whole genome shotgun (WGS) entry which is preliminary data.</text>
</comment>
<dbReference type="EMBL" id="JARK01001358">
    <property type="protein sequence ID" value="EYC20160.1"/>
    <property type="molecule type" value="Genomic_DNA"/>
</dbReference>
<keyword evidence="1" id="KW-0472">Membrane</keyword>
<reference evidence="3" key="1">
    <citation type="journal article" date="2015" name="Nat. Genet.">
        <title>The genome and transcriptome of the zoonotic hookworm Ancylostoma ceylanicum identify infection-specific gene families.</title>
        <authorList>
            <person name="Schwarz E.M."/>
            <person name="Hu Y."/>
            <person name="Antoshechkin I."/>
            <person name="Miller M.M."/>
            <person name="Sternberg P.W."/>
            <person name="Aroian R.V."/>
        </authorList>
    </citation>
    <scope>NUCLEOTIDE SEQUENCE</scope>
    <source>
        <strain evidence="3">HY135</strain>
    </source>
</reference>
<feature type="transmembrane region" description="Helical" evidence="1">
    <location>
        <begin position="79"/>
        <end position="97"/>
    </location>
</feature>
<gene>
    <name evidence="2" type="primary">Acey_s0022.g481</name>
    <name evidence="2" type="ORF">Y032_0022g481</name>
</gene>
<accession>A0A016UYC0</accession>
<sequence length="211" mass="23318">MKRSLTGATKEAAIFGPVEASKPDQMLGTSLIISAVNCLVAICGIVSLCLSFSTFDFIVTEKIYYNASSMTEVVKTNTLSWFLGTSILCLVLSSLSMMGKVPKIVQHIVEDYPQLTSFLHGVLLSASSVLCSYCTFLAMRTSGEFGTLVIQALSQQNQEVSHWFFERMRTLAVLFTTESMLQIVVLCLLYLGMQCRHHSLTDLHQKPVQCP</sequence>